<evidence type="ECO:0000313" key="2">
    <source>
        <dbReference type="EMBL" id="OUP60056.1"/>
    </source>
</evidence>
<dbReference type="Proteomes" id="UP000195447">
    <property type="component" value="Unassembled WGS sequence"/>
</dbReference>
<comment type="caution">
    <text evidence="2">The sequence shown here is derived from an EMBL/GenBank/DDBJ whole genome shotgun (WGS) entry which is preliminary data.</text>
</comment>
<gene>
    <name evidence="2" type="ORF">B5F14_06460</name>
</gene>
<evidence type="ECO:0000313" key="3">
    <source>
        <dbReference type="Proteomes" id="UP000195447"/>
    </source>
</evidence>
<name>A0A1Y4LTU3_9FIRM</name>
<dbReference type="EMBL" id="NFKM01000011">
    <property type="protein sequence ID" value="OUP60056.1"/>
    <property type="molecule type" value="Genomic_DNA"/>
</dbReference>
<dbReference type="RefSeq" id="WP_087158723.1">
    <property type="nucleotide sequence ID" value="NZ_NFKM01000011.1"/>
</dbReference>
<protein>
    <recommendedName>
        <fullName evidence="4">DUF669 domain-containing protein</fullName>
    </recommendedName>
</protein>
<evidence type="ECO:0008006" key="4">
    <source>
        <dbReference type="Google" id="ProtNLM"/>
    </source>
</evidence>
<sequence>MDYQNQYGYGQQAPQQPVNNQGTALGWDDEVEEKTYTLLPEGEYPFRVEGFDREQCNGTEKMPPCNAANVHIVINYNGEEVRIDKKLFLLSTNGQLFAFFKAIGAQTLPDGRIKMDWTKVPGAEGRVVINRRKYNGNEYNNIKSFVDPAKVQPQNGWQGGRF</sequence>
<feature type="region of interest" description="Disordered" evidence="1">
    <location>
        <begin position="1"/>
        <end position="23"/>
    </location>
</feature>
<keyword evidence="3" id="KW-1185">Reference proteome</keyword>
<accession>A0A1Y4LTU3</accession>
<organism evidence="2 3">
    <name type="scientific">Faecalitalea cylindroides</name>
    <dbReference type="NCBI Taxonomy" id="39483"/>
    <lineage>
        <taxon>Bacteria</taxon>
        <taxon>Bacillati</taxon>
        <taxon>Bacillota</taxon>
        <taxon>Erysipelotrichia</taxon>
        <taxon>Erysipelotrichales</taxon>
        <taxon>Erysipelotrichaceae</taxon>
        <taxon>Faecalitalea</taxon>
    </lineage>
</organism>
<dbReference type="AlphaFoldDB" id="A0A1Y4LTU3"/>
<reference evidence="3" key="1">
    <citation type="submission" date="2017-04" db="EMBL/GenBank/DDBJ databases">
        <title>Function of individual gut microbiota members based on whole genome sequencing of pure cultures obtained from chicken caecum.</title>
        <authorList>
            <person name="Medvecky M."/>
            <person name="Cejkova D."/>
            <person name="Polansky O."/>
            <person name="Karasova D."/>
            <person name="Kubasova T."/>
            <person name="Cizek A."/>
            <person name="Rychlik I."/>
        </authorList>
    </citation>
    <scope>NUCLEOTIDE SEQUENCE [LARGE SCALE GENOMIC DNA]</scope>
    <source>
        <strain evidence="3">An178</strain>
    </source>
</reference>
<evidence type="ECO:0000256" key="1">
    <source>
        <dbReference type="SAM" id="MobiDB-lite"/>
    </source>
</evidence>
<proteinExistence type="predicted"/>
<feature type="compositionally biased region" description="Low complexity" evidence="1">
    <location>
        <begin position="1"/>
        <end position="17"/>
    </location>
</feature>